<dbReference type="GO" id="GO:0005524">
    <property type="term" value="F:ATP binding"/>
    <property type="evidence" value="ECO:0007669"/>
    <property type="project" value="UniProtKB-UniRule"/>
</dbReference>
<dbReference type="Pfam" id="PF06393">
    <property type="entry name" value="BID"/>
    <property type="match status" value="1"/>
</dbReference>
<evidence type="ECO:0000259" key="13">
    <source>
        <dbReference type="PROSITE" id="PS50011"/>
    </source>
</evidence>
<evidence type="ECO:0000313" key="15">
    <source>
        <dbReference type="Proteomes" id="UP000298787"/>
    </source>
</evidence>
<reference evidence="14 15" key="1">
    <citation type="submission" date="2019-01" db="EMBL/GenBank/DDBJ databases">
        <title>Genome Assembly of Collichthys lucidus.</title>
        <authorList>
            <person name="Cai M."/>
            <person name="Xiao S."/>
        </authorList>
    </citation>
    <scope>NUCLEOTIDE SEQUENCE [LARGE SCALE GENOMIC DNA]</scope>
    <source>
        <strain evidence="14">JT15FE1705JMU</strain>
        <tissue evidence="14">Muscle</tissue>
    </source>
</reference>
<dbReference type="Gene3D" id="1.10.437.10">
    <property type="entry name" value="Blc2-like"/>
    <property type="match status" value="1"/>
</dbReference>
<dbReference type="PANTHER" id="PTHR11042:SF75">
    <property type="entry name" value="WEE1-LIKE PROTEIN KINASE 2"/>
    <property type="match status" value="1"/>
</dbReference>
<feature type="region of interest" description="Disordered" evidence="12">
    <location>
        <begin position="133"/>
        <end position="181"/>
    </location>
</feature>
<dbReference type="EC" id="2.7.10.2" evidence="2"/>
<dbReference type="GO" id="GO:0004715">
    <property type="term" value="F:non-membrane spanning protein tyrosine kinase activity"/>
    <property type="evidence" value="ECO:0007669"/>
    <property type="project" value="UniProtKB-EC"/>
</dbReference>
<evidence type="ECO:0000256" key="12">
    <source>
        <dbReference type="SAM" id="MobiDB-lite"/>
    </source>
</evidence>
<organism evidence="14 15">
    <name type="scientific">Collichthys lucidus</name>
    <name type="common">Big head croaker</name>
    <name type="synonym">Sciaena lucida</name>
    <dbReference type="NCBI Taxonomy" id="240159"/>
    <lineage>
        <taxon>Eukaryota</taxon>
        <taxon>Metazoa</taxon>
        <taxon>Chordata</taxon>
        <taxon>Craniata</taxon>
        <taxon>Vertebrata</taxon>
        <taxon>Euteleostomi</taxon>
        <taxon>Actinopterygii</taxon>
        <taxon>Neopterygii</taxon>
        <taxon>Teleostei</taxon>
        <taxon>Neoteleostei</taxon>
        <taxon>Acanthomorphata</taxon>
        <taxon>Eupercaria</taxon>
        <taxon>Sciaenidae</taxon>
        <taxon>Collichthys</taxon>
    </lineage>
</organism>
<dbReference type="EMBL" id="CM014084">
    <property type="protein sequence ID" value="TKS73140.1"/>
    <property type="molecule type" value="Genomic_DNA"/>
</dbReference>
<keyword evidence="9" id="KW-0829">Tyrosine-protein kinase</keyword>
<feature type="compositionally biased region" description="Low complexity" evidence="12">
    <location>
        <begin position="43"/>
        <end position="55"/>
    </location>
</feature>
<evidence type="ECO:0000256" key="5">
    <source>
        <dbReference type="ARBA" id="ARBA00022741"/>
    </source>
</evidence>
<evidence type="ECO:0000313" key="14">
    <source>
        <dbReference type="EMBL" id="TKS73140.1"/>
    </source>
</evidence>
<keyword evidence="3" id="KW-0808">Transferase</keyword>
<dbReference type="GO" id="GO:0005737">
    <property type="term" value="C:cytoplasm"/>
    <property type="evidence" value="ECO:0007669"/>
    <property type="project" value="InterPro"/>
</dbReference>
<feature type="binding site" evidence="11">
    <location>
        <position position="232"/>
    </location>
    <ligand>
        <name>ATP</name>
        <dbReference type="ChEBI" id="CHEBI:30616"/>
    </ligand>
</feature>
<comment type="subcellular location">
    <subcellularLocation>
        <location evidence="1">Nucleus</location>
    </subcellularLocation>
</comment>
<dbReference type="PANTHER" id="PTHR11042">
    <property type="entry name" value="EUKARYOTIC TRANSLATION INITIATION FACTOR 2-ALPHA KINASE EIF2-ALPHA KINASE -RELATED"/>
    <property type="match status" value="1"/>
</dbReference>
<sequence length="735" mass="81574">MATLFDGISQQLDFTSCGEEGSSSDNSSDDYVSRIRSPRIRSPRICSPRIQSPSSACRTPRAQRHRSRSNTLSSPVQCTSPIPYTFWKKLRLCDSPSTPKSLLSKSSQPCSSTKISRHQRALRFSSVAANHAPSVNVNPFTPDTVRRSSEQQWRNSSRSDDDEDYGRRLKHSLTSSEEDEEAFLPPKRRAVQAFMLSRYESEFLELECIGVGEFGAVYKCVKRLDGCLYAIKRSRRPLAGSANEQLALKEVYAHAVLGHHPHVVRYYSAWAEDNHMIIQNEYCDGGSLNDAIMKKEVEGELFSEAELKDLLLQVSLGLKYIHSSGLVHLDVKPRDLGHVTSTSSPQVEEGDSRFLASEVLHEDYSNLPKADIFALGLTVLLAAGAPPLPQNGDEWHRLRKGQLPKLSKELSPPFNSLLQLLLDPDLTKRPSARELCKHTVLREERTGQLAAQLRKELNVEKFRTAMLEKELQEARLAAFSLKQNLPPGLNPSDKMGSLPKTGRRLVGRKTARSISFGCPEQASPTPSALFFSKQAEMDALVNLTNGQDAAAVMLAFLQADCYTTNSEYSHELFYLSQDVGVTRDINYNGPRKEAVDEGCLETDGHLSSSITAALHDIQPSVELRPQGNHAGAAAIQQVAEGLRDIAAQLEHDVVDRATQNLSRNLSNSPSAQWGEHIIQEVNRVMRQGVVGLEHVPQEQVIVALTLTLVKGVCEQAPRLLRILFNVALQCISWGR</sequence>
<evidence type="ECO:0000256" key="1">
    <source>
        <dbReference type="ARBA" id="ARBA00004123"/>
    </source>
</evidence>
<evidence type="ECO:0000256" key="7">
    <source>
        <dbReference type="ARBA" id="ARBA00022840"/>
    </source>
</evidence>
<evidence type="ECO:0000256" key="6">
    <source>
        <dbReference type="ARBA" id="ARBA00022777"/>
    </source>
</evidence>
<keyword evidence="15" id="KW-1185">Reference proteome</keyword>
<dbReference type="PROSITE" id="PS50011">
    <property type="entry name" value="PROTEIN_KINASE_DOM"/>
    <property type="match status" value="1"/>
</dbReference>
<dbReference type="InterPro" id="IPR000719">
    <property type="entry name" value="Prot_kinase_dom"/>
</dbReference>
<keyword evidence="10" id="KW-0539">Nucleus</keyword>
<keyword evidence="4" id="KW-0479">Metal-binding</keyword>
<dbReference type="STRING" id="240159.A0A4U5UGD6"/>
<dbReference type="PROSITE" id="PS00107">
    <property type="entry name" value="PROTEIN_KINASE_ATP"/>
    <property type="match status" value="1"/>
</dbReference>
<feature type="domain" description="Protein kinase" evidence="13">
    <location>
        <begin position="203"/>
        <end position="441"/>
    </location>
</feature>
<dbReference type="GO" id="GO:0046872">
    <property type="term" value="F:metal ion binding"/>
    <property type="evidence" value="ECO:0007669"/>
    <property type="project" value="UniProtKB-KW"/>
</dbReference>
<dbReference type="Gene3D" id="3.30.200.20">
    <property type="entry name" value="Phosphorylase Kinase, domain 1"/>
    <property type="match status" value="1"/>
</dbReference>
<keyword evidence="8" id="KW-0460">Magnesium</keyword>
<dbReference type="SUPFAM" id="SSF56112">
    <property type="entry name" value="Protein kinase-like (PK-like)"/>
    <property type="match status" value="1"/>
</dbReference>
<dbReference type="InterPro" id="IPR036834">
    <property type="entry name" value="Bcl-2-like_sf"/>
</dbReference>
<dbReference type="Pfam" id="PF00069">
    <property type="entry name" value="Pkinase"/>
    <property type="match status" value="1"/>
</dbReference>
<dbReference type="Proteomes" id="UP000298787">
    <property type="component" value="Chromosome 7"/>
</dbReference>
<protein>
    <recommendedName>
        <fullName evidence="2">non-specific protein-tyrosine kinase</fullName>
        <ecNumber evidence="2">2.7.10.2</ecNumber>
    </recommendedName>
</protein>
<evidence type="ECO:0000256" key="2">
    <source>
        <dbReference type="ARBA" id="ARBA00011903"/>
    </source>
</evidence>
<keyword evidence="6 14" id="KW-0418">Kinase</keyword>
<dbReference type="Gene3D" id="1.10.510.10">
    <property type="entry name" value="Transferase(Phosphotransferase) domain 1"/>
    <property type="match status" value="1"/>
</dbReference>
<keyword evidence="5 11" id="KW-0547">Nucleotide-binding</keyword>
<dbReference type="FunFam" id="3.30.200.20:FF:000115">
    <property type="entry name" value="Wee1-like kinase 2"/>
    <property type="match status" value="1"/>
</dbReference>
<dbReference type="GO" id="GO:0005634">
    <property type="term" value="C:nucleus"/>
    <property type="evidence" value="ECO:0007669"/>
    <property type="project" value="UniProtKB-SubCell"/>
</dbReference>
<evidence type="ECO:0000256" key="8">
    <source>
        <dbReference type="ARBA" id="ARBA00022842"/>
    </source>
</evidence>
<evidence type="ECO:0000256" key="3">
    <source>
        <dbReference type="ARBA" id="ARBA00022679"/>
    </source>
</evidence>
<dbReference type="InterPro" id="IPR050339">
    <property type="entry name" value="CC_SR_Kinase"/>
</dbReference>
<evidence type="ECO:0000256" key="9">
    <source>
        <dbReference type="ARBA" id="ARBA00023137"/>
    </source>
</evidence>
<name>A0A4U5UGD6_COLLU</name>
<dbReference type="SUPFAM" id="SSF56854">
    <property type="entry name" value="Bcl-2 inhibitors of programmed cell death"/>
    <property type="match status" value="1"/>
</dbReference>
<dbReference type="InterPro" id="IPR017441">
    <property type="entry name" value="Protein_kinase_ATP_BS"/>
</dbReference>
<dbReference type="InterPro" id="IPR011009">
    <property type="entry name" value="Kinase-like_dom_sf"/>
</dbReference>
<dbReference type="AlphaFoldDB" id="A0A4U5UGD6"/>
<evidence type="ECO:0000256" key="10">
    <source>
        <dbReference type="ARBA" id="ARBA00023242"/>
    </source>
</evidence>
<proteinExistence type="predicted"/>
<dbReference type="GO" id="GO:0060631">
    <property type="term" value="P:regulation of meiosis I"/>
    <property type="evidence" value="ECO:0007669"/>
    <property type="project" value="TreeGrafter"/>
</dbReference>
<feature type="region of interest" description="Disordered" evidence="12">
    <location>
        <begin position="42"/>
        <end position="75"/>
    </location>
</feature>
<dbReference type="InterPro" id="IPR010479">
    <property type="entry name" value="BID"/>
</dbReference>
<dbReference type="GO" id="GO:0043065">
    <property type="term" value="P:positive regulation of apoptotic process"/>
    <property type="evidence" value="ECO:0007669"/>
    <property type="project" value="InterPro"/>
</dbReference>
<evidence type="ECO:0000256" key="4">
    <source>
        <dbReference type="ARBA" id="ARBA00022723"/>
    </source>
</evidence>
<keyword evidence="7 11" id="KW-0067">ATP-binding</keyword>
<gene>
    <name evidence="14" type="ORF">D9C73_007218</name>
</gene>
<accession>A0A4U5UGD6</accession>
<evidence type="ECO:0000256" key="11">
    <source>
        <dbReference type="PROSITE-ProRule" id="PRU10141"/>
    </source>
</evidence>